<keyword evidence="3" id="KW-1003">Cell membrane</keyword>
<dbReference type="InterPro" id="IPR052157">
    <property type="entry name" value="BCAA_transport_permease"/>
</dbReference>
<dbReference type="CDD" id="cd06582">
    <property type="entry name" value="TM_PBP1_LivH_like"/>
    <property type="match status" value="1"/>
</dbReference>
<evidence type="ECO:0000313" key="10">
    <source>
        <dbReference type="EMBL" id="TBN18469.1"/>
    </source>
</evidence>
<gene>
    <name evidence="10" type="primary">urtB</name>
    <name evidence="10" type="ORF">EYC79_02080</name>
</gene>
<comment type="subcellular location">
    <subcellularLocation>
        <location evidence="1">Cell membrane</location>
        <topology evidence="1">Multi-pass membrane protein</topology>
    </subcellularLocation>
</comment>
<reference evidence="10 11" key="1">
    <citation type="submission" date="2019-02" db="EMBL/GenBank/DDBJ databases">
        <title>Current taxonomic status of genus Agrobacterium and description of Agrobacterium cavarae sp. nov. isolated from maize roots.</title>
        <authorList>
            <person name="Flores-Felix J.D."/>
            <person name="Menendez E."/>
            <person name="Ramirez-Bahena M.H."/>
            <person name="Garcia-Fraile P."/>
            <person name="Velazquez E."/>
        </authorList>
    </citation>
    <scope>NUCLEOTIDE SEQUENCE [LARGE SCALE GENOMIC DNA]</scope>
    <source>
        <strain evidence="10 11">RZME10</strain>
    </source>
</reference>
<keyword evidence="7 9" id="KW-0472">Membrane</keyword>
<organism evidence="10 11">
    <name type="scientific">Agrobacterium cavarae</name>
    <dbReference type="NCBI Taxonomy" id="2528239"/>
    <lineage>
        <taxon>Bacteria</taxon>
        <taxon>Pseudomonadati</taxon>
        <taxon>Pseudomonadota</taxon>
        <taxon>Alphaproteobacteria</taxon>
        <taxon>Hyphomicrobiales</taxon>
        <taxon>Rhizobiaceae</taxon>
        <taxon>Rhizobium/Agrobacterium group</taxon>
        <taxon>Agrobacterium</taxon>
    </lineage>
</organism>
<keyword evidence="4 9" id="KW-0812">Transmembrane</keyword>
<feature type="transmembrane region" description="Helical" evidence="9">
    <location>
        <begin position="517"/>
        <end position="537"/>
    </location>
</feature>
<accession>A0ABY1YE81</accession>
<feature type="transmembrane region" description="Helical" evidence="9">
    <location>
        <begin position="485"/>
        <end position="505"/>
    </location>
</feature>
<evidence type="ECO:0000256" key="8">
    <source>
        <dbReference type="ARBA" id="ARBA00037998"/>
    </source>
</evidence>
<keyword evidence="6 9" id="KW-1133">Transmembrane helix</keyword>
<dbReference type="Proteomes" id="UP000294239">
    <property type="component" value="Unassembled WGS sequence"/>
</dbReference>
<evidence type="ECO:0000256" key="4">
    <source>
        <dbReference type="ARBA" id="ARBA00022692"/>
    </source>
</evidence>
<protein>
    <submittedName>
        <fullName evidence="10">Urea ABC transporter permease subunit UrtB</fullName>
    </submittedName>
</protein>
<evidence type="ECO:0000313" key="11">
    <source>
        <dbReference type="Proteomes" id="UP000294239"/>
    </source>
</evidence>
<dbReference type="NCBIfam" id="TIGR03409">
    <property type="entry name" value="urea_trans_UrtB"/>
    <property type="match status" value="1"/>
</dbReference>
<evidence type="ECO:0000256" key="3">
    <source>
        <dbReference type="ARBA" id="ARBA00022475"/>
    </source>
</evidence>
<dbReference type="PANTHER" id="PTHR11795:SF447">
    <property type="entry name" value="ABC TRANSPORTER PERMEASE PROTEIN"/>
    <property type="match status" value="1"/>
</dbReference>
<dbReference type="EMBL" id="SISF01000020">
    <property type="protein sequence ID" value="TBN18469.1"/>
    <property type="molecule type" value="Genomic_DNA"/>
</dbReference>
<evidence type="ECO:0000256" key="7">
    <source>
        <dbReference type="ARBA" id="ARBA00023136"/>
    </source>
</evidence>
<evidence type="ECO:0000256" key="9">
    <source>
        <dbReference type="SAM" id="Phobius"/>
    </source>
</evidence>
<comment type="caution">
    <text evidence="10">The sequence shown here is derived from an EMBL/GenBank/DDBJ whole genome shotgun (WGS) entry which is preliminary data.</text>
</comment>
<keyword evidence="5" id="KW-0029">Amino-acid transport</keyword>
<dbReference type="InterPro" id="IPR001851">
    <property type="entry name" value="ABC_transp_permease"/>
</dbReference>
<sequence length="549" mass="58006">MGNLKMSFWTTGPATLWRGLLSMLFLVIALGAAKADETTKQNIVARLCSSAAAEQLNGVSDLLLAVEANNVEPAWGLTILDAISRRALICEGPEAVVITSKEMLSAISLAPASHAPEMKTGALVNLRMRGKVDASLALLRLLVDTGGPGAMRDAEELGKRVQMVPIALIERAANLATNSALAEKLRDLVASGALQDGDPAKKLTAIATLAASPSSHNLSLLLEAQKNLTTENAEIQKALASAISQIRLWLEIGQISQLAFSGLSYASILFMAAMGLAVIFGLMGVINLAQGELIMIGAYVTFLVQEALKLLAPGLVGYYLLIAIPFAFLVTGGVGVAMEVTVIRHLYKRPLTTLLATWAISLLLINLVRVLFGTQNLEFVTPVFLSGGVHIFADFFVTWNRLFAIAFAFIVLCAALVVLRFTRLGMFIRAVTENRTMASCIGVSVRFVDMVAFGLGAGLAGLAGLALSPIYTVNPGMGTGFIVDAFMIVVLGGVGSLVGTAVAALSIGMINVIIEPVYGAVAAKVIALLIIVVFIQFRPEGMIAQKGRR</sequence>
<keyword evidence="2" id="KW-0813">Transport</keyword>
<feature type="transmembrane region" description="Helical" evidence="9">
    <location>
        <begin position="402"/>
        <end position="422"/>
    </location>
</feature>
<evidence type="ECO:0000256" key="6">
    <source>
        <dbReference type="ARBA" id="ARBA00022989"/>
    </source>
</evidence>
<proteinExistence type="inferred from homology"/>
<feature type="transmembrane region" description="Helical" evidence="9">
    <location>
        <begin position="350"/>
        <end position="372"/>
    </location>
</feature>
<name>A0ABY1YE81_9HYPH</name>
<feature type="transmembrane region" description="Helical" evidence="9">
    <location>
        <begin position="263"/>
        <end position="286"/>
    </location>
</feature>
<evidence type="ECO:0000256" key="5">
    <source>
        <dbReference type="ARBA" id="ARBA00022970"/>
    </source>
</evidence>
<evidence type="ECO:0000256" key="1">
    <source>
        <dbReference type="ARBA" id="ARBA00004651"/>
    </source>
</evidence>
<dbReference type="PANTHER" id="PTHR11795">
    <property type="entry name" value="BRANCHED-CHAIN AMINO ACID TRANSPORT SYSTEM PERMEASE PROTEIN LIVH"/>
    <property type="match status" value="1"/>
</dbReference>
<dbReference type="InterPro" id="IPR017779">
    <property type="entry name" value="ABC_UrtB_bac"/>
</dbReference>
<feature type="transmembrane region" description="Helical" evidence="9">
    <location>
        <begin position="318"/>
        <end position="338"/>
    </location>
</feature>
<keyword evidence="11" id="KW-1185">Reference proteome</keyword>
<evidence type="ECO:0000256" key="2">
    <source>
        <dbReference type="ARBA" id="ARBA00022448"/>
    </source>
</evidence>
<dbReference type="Pfam" id="PF02653">
    <property type="entry name" value="BPD_transp_2"/>
    <property type="match status" value="1"/>
</dbReference>
<feature type="transmembrane region" description="Helical" evidence="9">
    <location>
        <begin position="443"/>
        <end position="465"/>
    </location>
</feature>
<comment type="similarity">
    <text evidence="8">Belongs to the binding-protein-dependent transport system permease family. LivHM subfamily.</text>
</comment>